<dbReference type="RefSeq" id="WP_072777569.1">
    <property type="nucleotide sequence ID" value="NZ_FQXC01000003.1"/>
</dbReference>
<dbReference type="EMBL" id="FQXC01000003">
    <property type="protein sequence ID" value="SHH48876.1"/>
    <property type="molecule type" value="Genomic_DNA"/>
</dbReference>
<evidence type="ECO:0000256" key="1">
    <source>
        <dbReference type="ARBA" id="ARBA00023125"/>
    </source>
</evidence>
<dbReference type="PROSITE" id="PS50977">
    <property type="entry name" value="HTH_TETR_2"/>
    <property type="match status" value="1"/>
</dbReference>
<evidence type="ECO:0000313" key="5">
    <source>
        <dbReference type="Proteomes" id="UP000184221"/>
    </source>
</evidence>
<organism evidence="4 5">
    <name type="scientific">Marivita hallyeonensis</name>
    <dbReference type="NCBI Taxonomy" id="996342"/>
    <lineage>
        <taxon>Bacteria</taxon>
        <taxon>Pseudomonadati</taxon>
        <taxon>Pseudomonadota</taxon>
        <taxon>Alphaproteobacteria</taxon>
        <taxon>Rhodobacterales</taxon>
        <taxon>Roseobacteraceae</taxon>
        <taxon>Marivita</taxon>
    </lineage>
</organism>
<dbReference type="Gene3D" id="1.10.357.10">
    <property type="entry name" value="Tetracycline Repressor, domain 2"/>
    <property type="match status" value="1"/>
</dbReference>
<dbReference type="SUPFAM" id="SSF46689">
    <property type="entry name" value="Homeodomain-like"/>
    <property type="match status" value="1"/>
</dbReference>
<evidence type="ECO:0000256" key="2">
    <source>
        <dbReference type="PROSITE-ProRule" id="PRU00335"/>
    </source>
</evidence>
<dbReference type="Proteomes" id="UP000184221">
    <property type="component" value="Unassembled WGS sequence"/>
</dbReference>
<feature type="domain" description="HTH tetR-type" evidence="3">
    <location>
        <begin position="5"/>
        <end position="65"/>
    </location>
</feature>
<dbReference type="InterPro" id="IPR009057">
    <property type="entry name" value="Homeodomain-like_sf"/>
</dbReference>
<accession>A0A1M5TDV7</accession>
<protein>
    <submittedName>
        <fullName evidence="4">Transcriptional regulator, TetR family</fullName>
    </submittedName>
</protein>
<feature type="DNA-binding region" description="H-T-H motif" evidence="2">
    <location>
        <begin position="28"/>
        <end position="47"/>
    </location>
</feature>
<name>A0A1M5TDV7_9RHOB</name>
<evidence type="ECO:0000259" key="3">
    <source>
        <dbReference type="PROSITE" id="PS50977"/>
    </source>
</evidence>
<proteinExistence type="predicted"/>
<dbReference type="STRING" id="996342.SAMN05443551_2188"/>
<dbReference type="OrthoDB" id="3218408at2"/>
<dbReference type="AlphaFoldDB" id="A0A1M5TDV7"/>
<dbReference type="GO" id="GO:0003677">
    <property type="term" value="F:DNA binding"/>
    <property type="evidence" value="ECO:0007669"/>
    <property type="project" value="UniProtKB-UniRule"/>
</dbReference>
<sequence>MKRRRFTKEDWLVHALSKLSELGPEALKLDAICESAARTKGSFYHHFEDHPAFLSALVEYWIEAQTEALIDAIPNDLDPEEKDRLLTEMAMDVDYRLELGIRELARRDSDLARRVADADRRRLAFLSDIYSERYNIPENDAEFAARIEYAAYIGTILTEPEMDKDAQRELAHRFQTVMKCYFEARKKA</sequence>
<keyword evidence="5" id="KW-1185">Reference proteome</keyword>
<evidence type="ECO:0000313" key="4">
    <source>
        <dbReference type="EMBL" id="SHH48876.1"/>
    </source>
</evidence>
<gene>
    <name evidence="4" type="ORF">SAMN05443551_2188</name>
</gene>
<dbReference type="InterPro" id="IPR001647">
    <property type="entry name" value="HTH_TetR"/>
</dbReference>
<keyword evidence="1 2" id="KW-0238">DNA-binding</keyword>
<reference evidence="4 5" key="1">
    <citation type="submission" date="2016-11" db="EMBL/GenBank/DDBJ databases">
        <authorList>
            <person name="Jaros S."/>
            <person name="Januszkiewicz K."/>
            <person name="Wedrychowicz H."/>
        </authorList>
    </citation>
    <scope>NUCLEOTIDE SEQUENCE [LARGE SCALE GENOMIC DNA]</scope>
    <source>
        <strain evidence="4 5">DSM 29431</strain>
    </source>
</reference>